<sequence>MTTLSNNDIARAIYLVSKDKTHAELHNVINKIVSFLVRRRLLSKTEDILERLNKIINHENQKIIAKLLSAKKLKEKTKKELTSFLRERYKAKEIVFTETINEKLLGGIRVEINDEIIDLTVKNKIKKLQEYLIRKT</sequence>
<keyword evidence="4 7" id="KW-0406">Ion transport</keyword>
<dbReference type="Pfam" id="PF00213">
    <property type="entry name" value="OSCP"/>
    <property type="match status" value="1"/>
</dbReference>
<dbReference type="PRINTS" id="PR00125">
    <property type="entry name" value="ATPASEDELTA"/>
</dbReference>
<comment type="function">
    <text evidence="7">This protein is part of the stalk that links CF(0) to CF(1). It either transmits conformational changes from CF(0) to CF(1) or is implicated in proton conduction.</text>
</comment>
<dbReference type="HAMAP" id="MF_01416">
    <property type="entry name" value="ATP_synth_delta_bact"/>
    <property type="match status" value="1"/>
</dbReference>
<evidence type="ECO:0000256" key="7">
    <source>
        <dbReference type="HAMAP-Rule" id="MF_01416"/>
    </source>
</evidence>
<organism evidence="8 9">
    <name type="scientific">Candidatus Nomurabacteria bacterium GW2011_GWB1_35_20</name>
    <dbReference type="NCBI Taxonomy" id="1618740"/>
    <lineage>
        <taxon>Bacteria</taxon>
        <taxon>Candidatus Nomuraibacteriota</taxon>
    </lineage>
</organism>
<keyword evidence="7" id="KW-1003">Cell membrane</keyword>
<dbReference type="GO" id="GO:0046933">
    <property type="term" value="F:proton-transporting ATP synthase activity, rotational mechanism"/>
    <property type="evidence" value="ECO:0007669"/>
    <property type="project" value="UniProtKB-UniRule"/>
</dbReference>
<accession>A0A0G0EA21</accession>
<evidence type="ECO:0000256" key="5">
    <source>
        <dbReference type="ARBA" id="ARBA00023136"/>
    </source>
</evidence>
<gene>
    <name evidence="7" type="primary">atpH</name>
    <name evidence="8" type="ORF">UR70_C0013G0018</name>
</gene>
<dbReference type="Proteomes" id="UP000034923">
    <property type="component" value="Unassembled WGS sequence"/>
</dbReference>
<dbReference type="GO" id="GO:0045259">
    <property type="term" value="C:proton-transporting ATP synthase complex"/>
    <property type="evidence" value="ECO:0007669"/>
    <property type="project" value="UniProtKB-KW"/>
</dbReference>
<keyword evidence="7" id="KW-0139">CF(1)</keyword>
<evidence type="ECO:0000256" key="2">
    <source>
        <dbReference type="ARBA" id="ARBA00022448"/>
    </source>
</evidence>
<dbReference type="PANTHER" id="PTHR11910">
    <property type="entry name" value="ATP SYNTHASE DELTA CHAIN"/>
    <property type="match status" value="1"/>
</dbReference>
<protein>
    <recommendedName>
        <fullName evidence="7">ATP synthase subunit delta</fullName>
    </recommendedName>
    <alternativeName>
        <fullName evidence="7">ATP synthase F(1) sector subunit delta</fullName>
    </alternativeName>
    <alternativeName>
        <fullName evidence="7">F-type ATPase subunit delta</fullName>
        <shortName evidence="7">F-ATPase subunit delta</shortName>
    </alternativeName>
</protein>
<evidence type="ECO:0000256" key="6">
    <source>
        <dbReference type="ARBA" id="ARBA00023310"/>
    </source>
</evidence>
<comment type="subcellular location">
    <subcellularLocation>
        <location evidence="7">Cell membrane</location>
        <topology evidence="7">Peripheral membrane protein</topology>
    </subcellularLocation>
    <subcellularLocation>
        <location evidence="1">Membrane</location>
    </subcellularLocation>
</comment>
<comment type="caution">
    <text evidence="8">The sequence shown here is derived from an EMBL/GenBank/DDBJ whole genome shotgun (WGS) entry which is preliminary data.</text>
</comment>
<reference evidence="8 9" key="1">
    <citation type="journal article" date="2015" name="Nature">
        <title>rRNA introns, odd ribosomes, and small enigmatic genomes across a large radiation of phyla.</title>
        <authorList>
            <person name="Brown C.T."/>
            <person name="Hug L.A."/>
            <person name="Thomas B.C."/>
            <person name="Sharon I."/>
            <person name="Castelle C.J."/>
            <person name="Singh A."/>
            <person name="Wilkins M.J."/>
            <person name="Williams K.H."/>
            <person name="Banfield J.F."/>
        </authorList>
    </citation>
    <scope>NUCLEOTIDE SEQUENCE [LARGE SCALE GENOMIC DNA]</scope>
</reference>
<keyword evidence="2 7" id="KW-0813">Transport</keyword>
<evidence type="ECO:0000256" key="4">
    <source>
        <dbReference type="ARBA" id="ARBA00023065"/>
    </source>
</evidence>
<proteinExistence type="inferred from homology"/>
<comment type="similarity">
    <text evidence="7">Belongs to the ATPase delta chain family.</text>
</comment>
<dbReference type="InterPro" id="IPR020781">
    <property type="entry name" value="ATPase_OSCP/d_CS"/>
</dbReference>
<evidence type="ECO:0000313" key="8">
    <source>
        <dbReference type="EMBL" id="KKP72105.1"/>
    </source>
</evidence>
<keyword evidence="5 7" id="KW-0472">Membrane</keyword>
<evidence type="ECO:0000256" key="1">
    <source>
        <dbReference type="ARBA" id="ARBA00004370"/>
    </source>
</evidence>
<dbReference type="NCBIfam" id="TIGR01145">
    <property type="entry name" value="ATP_synt_delta"/>
    <property type="match status" value="1"/>
</dbReference>
<keyword evidence="6 7" id="KW-0066">ATP synthesis</keyword>
<dbReference type="AlphaFoldDB" id="A0A0G0EA21"/>
<comment type="function">
    <text evidence="7">F(1)F(0) ATP synthase produces ATP from ADP in the presence of a proton or sodium gradient. F-type ATPases consist of two structural domains, F(1) containing the extramembraneous catalytic core and F(0) containing the membrane proton channel, linked together by a central stalk and a peripheral stalk. During catalysis, ATP synthesis in the catalytic domain of F(1) is coupled via a rotary mechanism of the central stalk subunits to proton translocation.</text>
</comment>
<name>A0A0G0EA21_9BACT</name>
<keyword evidence="3 7" id="KW-0375">Hydrogen ion transport</keyword>
<dbReference type="GO" id="GO:0005886">
    <property type="term" value="C:plasma membrane"/>
    <property type="evidence" value="ECO:0007669"/>
    <property type="project" value="UniProtKB-SubCell"/>
</dbReference>
<dbReference type="InterPro" id="IPR000711">
    <property type="entry name" value="ATPase_OSCP/dsu"/>
</dbReference>
<evidence type="ECO:0000256" key="3">
    <source>
        <dbReference type="ARBA" id="ARBA00022781"/>
    </source>
</evidence>
<evidence type="ECO:0000313" key="9">
    <source>
        <dbReference type="Proteomes" id="UP000034923"/>
    </source>
</evidence>
<dbReference type="PROSITE" id="PS00389">
    <property type="entry name" value="ATPASE_DELTA"/>
    <property type="match status" value="1"/>
</dbReference>
<dbReference type="EMBL" id="LBQE01000013">
    <property type="protein sequence ID" value="KKP72105.1"/>
    <property type="molecule type" value="Genomic_DNA"/>
</dbReference>